<reference evidence="2 3" key="1">
    <citation type="journal article" date="2014" name="Genome Announc.">
        <title>Draft genome sequence of Sclerotinia borealis, a psychrophilic plant pathogenic fungus.</title>
        <authorList>
            <person name="Mardanov A.V."/>
            <person name="Beletsky A.V."/>
            <person name="Kadnikov V.V."/>
            <person name="Ignatov A.N."/>
            <person name="Ravin N.V."/>
        </authorList>
    </citation>
    <scope>NUCLEOTIDE SEQUENCE [LARGE SCALE GENOMIC DNA]</scope>
    <source>
        <strain evidence="3">F-4157</strain>
    </source>
</reference>
<accession>W9CCF2</accession>
<name>W9CCF2_SCLBF</name>
<evidence type="ECO:0000256" key="1">
    <source>
        <dbReference type="SAM" id="Coils"/>
    </source>
</evidence>
<sequence>MSDTTVFDTSALPKDISMSDTAFGGGDGTPTPFTFNFQAPTGGSSPSILPDNALELKEKPELLQTQYDSVVKEKDAARAQIHLEQAEVECLKPIAEKSKSRGNLHNEIRRLKQGLKVANEQTKKDAIGLKEAKDELERLASYQTENDNLKRQLAEQLKATTKINSTATFERNNARKELVNLRIQKLQLDVNIKKQIKERNSIMAERNKARAEASVALSRVESLTTKVATRLRRNTPLPIFLLSAPQTEDPRGTRQANNPPRGYPLRSLVATLRDQAGLQEEAKSEVTKAQNQAVVALETQIETIRDQAQTKLATLREEAKSEATKAQNQATGLRNQAIFLNRNIASYKAQIAAVCSQCKEMEQSRVDELNLQNDILSQQIKQLVQDKLNLETASRDRDVAAQAANEALSTTIHESSKQLEKLEERAKALEAEKFDLLNSHQTTVSVLEVTLEAKLVSISDSRHSADGAIGLLNAEISSLRNDLESTRGASRDAANLSSSIDTLRGEIALAQESLDNAIQKGKEAENNLAKKETELTREQAAHAATRNLHTRTVKVKSLSLDKSTNSSVAKVHEQEQTNPVVHPGRLFELEEDDVPPSSSPIESLETAPGLFFSTINSVEVTPVCEEPASSETVVDLPAMVAEQPKITEAPIPVTKVRVAVAAHRPARRNASSILRLWIVLPVLFVVALINISINVTPVTSGPIGLIEAVPAASMTPPVSMTPPPVSMTSPPGPMPSPPASMTLSLVMETFVPASTASSMDTAPTASLEEPTSKEVAAPPVWGGGSLARVLYPTRMLRVGEQILETTHCYWNFLEVAVLRRVAIFFARGCSTSSSSTSSHCYTMLALSHWFSPGGSIY</sequence>
<dbReference type="AlphaFoldDB" id="W9CCF2"/>
<evidence type="ECO:0000313" key="3">
    <source>
        <dbReference type="Proteomes" id="UP000019487"/>
    </source>
</evidence>
<comment type="caution">
    <text evidence="2">The sequence shown here is derived from an EMBL/GenBank/DDBJ whole genome shotgun (WGS) entry which is preliminary data.</text>
</comment>
<feature type="coiled-coil region" evidence="1">
    <location>
        <begin position="101"/>
        <end position="212"/>
    </location>
</feature>
<feature type="coiled-coil region" evidence="1">
    <location>
        <begin position="305"/>
        <end position="439"/>
    </location>
</feature>
<dbReference type="STRING" id="1432307.W9CCF2"/>
<keyword evidence="3" id="KW-1185">Reference proteome</keyword>
<protein>
    <submittedName>
        <fullName evidence="2">Uncharacterized protein</fullName>
    </submittedName>
</protein>
<keyword evidence="1" id="KW-0175">Coiled coil</keyword>
<dbReference type="OrthoDB" id="3549872at2759"/>
<dbReference type="EMBL" id="AYSA01000382">
    <property type="protein sequence ID" value="ESZ92509.1"/>
    <property type="molecule type" value="Genomic_DNA"/>
</dbReference>
<evidence type="ECO:0000313" key="2">
    <source>
        <dbReference type="EMBL" id="ESZ92509.1"/>
    </source>
</evidence>
<feature type="coiled-coil region" evidence="1">
    <location>
        <begin position="500"/>
        <end position="541"/>
    </location>
</feature>
<proteinExistence type="predicted"/>
<dbReference type="HOGENOM" id="CLU_333498_0_0_1"/>
<dbReference type="Proteomes" id="UP000019487">
    <property type="component" value="Unassembled WGS sequence"/>
</dbReference>
<organism evidence="2 3">
    <name type="scientific">Sclerotinia borealis (strain F-4128)</name>
    <dbReference type="NCBI Taxonomy" id="1432307"/>
    <lineage>
        <taxon>Eukaryota</taxon>
        <taxon>Fungi</taxon>
        <taxon>Dikarya</taxon>
        <taxon>Ascomycota</taxon>
        <taxon>Pezizomycotina</taxon>
        <taxon>Leotiomycetes</taxon>
        <taxon>Helotiales</taxon>
        <taxon>Sclerotiniaceae</taxon>
        <taxon>Sclerotinia</taxon>
    </lineage>
</organism>
<gene>
    <name evidence="2" type="ORF">SBOR_7115</name>
</gene>